<protein>
    <submittedName>
        <fullName evidence="1">Uncharacterized protein</fullName>
    </submittedName>
</protein>
<evidence type="ECO:0000313" key="2">
    <source>
        <dbReference type="Proteomes" id="UP001165960"/>
    </source>
</evidence>
<sequence length="59" mass="6512">MFSWATTCAAHRKILLTPNQFAVRFGKSASETPVRARFDPQPSKYCGENKVCPDGIPAN</sequence>
<proteinExistence type="predicted"/>
<reference evidence="1" key="1">
    <citation type="submission" date="2022-04" db="EMBL/GenBank/DDBJ databases">
        <title>Genome of the entomopathogenic fungus Entomophthora muscae.</title>
        <authorList>
            <person name="Elya C."/>
            <person name="Lovett B.R."/>
            <person name="Lee E."/>
            <person name="Macias A.M."/>
            <person name="Hajek A.E."/>
            <person name="De Bivort B.L."/>
            <person name="Kasson M.T."/>
            <person name="De Fine Licht H.H."/>
            <person name="Stajich J.E."/>
        </authorList>
    </citation>
    <scope>NUCLEOTIDE SEQUENCE</scope>
    <source>
        <strain evidence="1">Berkeley</strain>
    </source>
</reference>
<gene>
    <name evidence="1" type="ORF">DSO57_1034399</name>
</gene>
<comment type="caution">
    <text evidence="1">The sequence shown here is derived from an EMBL/GenBank/DDBJ whole genome shotgun (WGS) entry which is preliminary data.</text>
</comment>
<name>A0ACC2T024_9FUNG</name>
<evidence type="ECO:0000313" key="1">
    <source>
        <dbReference type="EMBL" id="KAJ9067887.1"/>
    </source>
</evidence>
<dbReference type="Proteomes" id="UP001165960">
    <property type="component" value="Unassembled WGS sequence"/>
</dbReference>
<organism evidence="1 2">
    <name type="scientific">Entomophthora muscae</name>
    <dbReference type="NCBI Taxonomy" id="34485"/>
    <lineage>
        <taxon>Eukaryota</taxon>
        <taxon>Fungi</taxon>
        <taxon>Fungi incertae sedis</taxon>
        <taxon>Zoopagomycota</taxon>
        <taxon>Entomophthoromycotina</taxon>
        <taxon>Entomophthoromycetes</taxon>
        <taxon>Entomophthorales</taxon>
        <taxon>Entomophthoraceae</taxon>
        <taxon>Entomophthora</taxon>
    </lineage>
</organism>
<accession>A0ACC2T024</accession>
<keyword evidence="2" id="KW-1185">Reference proteome</keyword>
<dbReference type="EMBL" id="QTSX02003836">
    <property type="protein sequence ID" value="KAJ9067887.1"/>
    <property type="molecule type" value="Genomic_DNA"/>
</dbReference>